<organism evidence="2 3">
    <name type="scientific">Teladorsagia circumcincta</name>
    <name type="common">Brown stomach worm</name>
    <name type="synonym">Ostertagia circumcincta</name>
    <dbReference type="NCBI Taxonomy" id="45464"/>
    <lineage>
        <taxon>Eukaryota</taxon>
        <taxon>Metazoa</taxon>
        <taxon>Ecdysozoa</taxon>
        <taxon>Nematoda</taxon>
        <taxon>Chromadorea</taxon>
        <taxon>Rhabditida</taxon>
        <taxon>Rhabditina</taxon>
        <taxon>Rhabditomorpha</taxon>
        <taxon>Strongyloidea</taxon>
        <taxon>Trichostrongylidae</taxon>
        <taxon>Teladorsagia</taxon>
    </lineage>
</organism>
<dbReference type="EMBL" id="KZ345531">
    <property type="protein sequence ID" value="PIO73063.1"/>
    <property type="molecule type" value="Genomic_DNA"/>
</dbReference>
<reference evidence="2 3" key="1">
    <citation type="submission" date="2015-09" db="EMBL/GenBank/DDBJ databases">
        <title>Draft genome of the parasitic nematode Teladorsagia circumcincta isolate WARC Sus (inbred).</title>
        <authorList>
            <person name="Mitreva M."/>
        </authorList>
    </citation>
    <scope>NUCLEOTIDE SEQUENCE [LARGE SCALE GENOMIC DNA]</scope>
    <source>
        <strain evidence="2 3">S</strain>
    </source>
</reference>
<gene>
    <name evidence="2" type="ORF">TELCIR_04982</name>
</gene>
<accession>A0A2G9USE0</accession>
<proteinExistence type="inferred from homology"/>
<dbReference type="Pfam" id="PF01875">
    <property type="entry name" value="Memo"/>
    <property type="match status" value="1"/>
</dbReference>
<dbReference type="InterPro" id="IPR002737">
    <property type="entry name" value="MEMO1_fam"/>
</dbReference>
<evidence type="ECO:0000313" key="2">
    <source>
        <dbReference type="EMBL" id="PIO73063.1"/>
    </source>
</evidence>
<dbReference type="OrthoDB" id="417112at2759"/>
<keyword evidence="3" id="KW-1185">Reference proteome</keyword>
<dbReference type="Proteomes" id="UP000230423">
    <property type="component" value="Unassembled WGS sequence"/>
</dbReference>
<protein>
    <submittedName>
        <fullName evidence="2">Memo-like protein</fullName>
    </submittedName>
</protein>
<sequence>MEQYGWQDSVLLGTDSKNKENEDKLTKKRTSTDMPDIHIAATLLLTLSNRLCLKIMITDPYIFSDRVFVLGPSHVVCLNGCALTTCSKYRTPLGDLHIDIEVNDELRATRQFDLMDRSDEEAEHSIEMQMPFIAKVMEGNPNVTVIPILVGSLTPPKQQAYGKIFANYLENPRNLFVISSDFCHWGNRFHFAPHNPNSGLAIYEQITQLDRDGMDAIETLNPQIFNDYLKRTQNTICGRNPITVMLQAAEHFRMMNNHTHEFRFLKYSQSNKARSVNDSSVSYAAGALFMHPK</sequence>
<dbReference type="Gene3D" id="3.40.830.10">
    <property type="entry name" value="LigB-like"/>
    <property type="match status" value="1"/>
</dbReference>
<comment type="similarity">
    <text evidence="1">Belongs to the MEMO1 family.</text>
</comment>
<dbReference type="AlphaFoldDB" id="A0A2G9USE0"/>
<dbReference type="PANTHER" id="PTHR11060:SF0">
    <property type="entry name" value="PROTEIN MEMO1"/>
    <property type="match status" value="1"/>
</dbReference>
<dbReference type="CDD" id="cd07361">
    <property type="entry name" value="MEMO_like"/>
    <property type="match status" value="1"/>
</dbReference>
<evidence type="ECO:0000256" key="1">
    <source>
        <dbReference type="ARBA" id="ARBA00006315"/>
    </source>
</evidence>
<name>A0A2G9USE0_TELCI</name>
<dbReference type="HAMAP" id="MF_00055">
    <property type="entry name" value="MEMO1"/>
    <property type="match status" value="1"/>
</dbReference>
<dbReference type="PANTHER" id="PTHR11060">
    <property type="entry name" value="PROTEIN MEMO1"/>
    <property type="match status" value="1"/>
</dbReference>
<evidence type="ECO:0000313" key="3">
    <source>
        <dbReference type="Proteomes" id="UP000230423"/>
    </source>
</evidence>
<dbReference type="NCBIfam" id="TIGR04336">
    <property type="entry name" value="AmmeMemoSam_B"/>
    <property type="match status" value="1"/>
</dbReference>